<dbReference type="RefSeq" id="WP_184847560.1">
    <property type="nucleotide sequence ID" value="NZ_JACHMN010000004.1"/>
</dbReference>
<evidence type="ECO:0000313" key="2">
    <source>
        <dbReference type="EMBL" id="MBB5874668.1"/>
    </source>
</evidence>
<accession>A0A841C4F5</accession>
<comment type="caution">
    <text evidence="2">The sequence shown here is derived from an EMBL/GenBank/DDBJ whole genome shotgun (WGS) entry which is preliminary data.</text>
</comment>
<dbReference type="AlphaFoldDB" id="A0A841C4F5"/>
<proteinExistence type="predicted"/>
<dbReference type="InterPro" id="IPR024983">
    <property type="entry name" value="CHAT_dom"/>
</dbReference>
<feature type="domain" description="CHAT" evidence="1">
    <location>
        <begin position="38"/>
        <end position="196"/>
    </location>
</feature>
<evidence type="ECO:0000259" key="1">
    <source>
        <dbReference type="Pfam" id="PF12770"/>
    </source>
</evidence>
<name>A0A841C4F5_9ACTN</name>
<reference evidence="2 3" key="1">
    <citation type="submission" date="2020-08" db="EMBL/GenBank/DDBJ databases">
        <title>Sequencing the genomes of 1000 actinobacteria strains.</title>
        <authorList>
            <person name="Klenk H.-P."/>
        </authorList>
    </citation>
    <scope>NUCLEOTIDE SEQUENCE [LARGE SCALE GENOMIC DNA]</scope>
    <source>
        <strain evidence="2 3">DSM 45362</strain>
    </source>
</reference>
<keyword evidence="3" id="KW-1185">Reference proteome</keyword>
<evidence type="ECO:0000313" key="3">
    <source>
        <dbReference type="Proteomes" id="UP000587527"/>
    </source>
</evidence>
<organism evidence="2 3">
    <name type="scientific">Allocatelliglobosispora scoriae</name>
    <dbReference type="NCBI Taxonomy" id="643052"/>
    <lineage>
        <taxon>Bacteria</taxon>
        <taxon>Bacillati</taxon>
        <taxon>Actinomycetota</taxon>
        <taxon>Actinomycetes</taxon>
        <taxon>Micromonosporales</taxon>
        <taxon>Micromonosporaceae</taxon>
        <taxon>Allocatelliglobosispora</taxon>
    </lineage>
</organism>
<gene>
    <name evidence="2" type="ORF">F4553_008120</name>
</gene>
<protein>
    <recommendedName>
        <fullName evidence="1">CHAT domain-containing protein</fullName>
    </recommendedName>
</protein>
<dbReference type="Proteomes" id="UP000587527">
    <property type="component" value="Unassembled WGS sequence"/>
</dbReference>
<dbReference type="Pfam" id="PF12770">
    <property type="entry name" value="CHAT"/>
    <property type="match status" value="1"/>
</dbReference>
<sequence>MGDTIHGNKYGGDHVMGDKIVHHAGRGEPGRGEPEPPAVILLMSANPSRNEPLRLDEERRQIDHALVHAQARSLVEVRTADAVRLGDLQNALLRHRPAIAHFSGHGTESSGIVVTDDRGHPRLVPPAALSELIRILQGGLRCVFLNACYTEEQARAIAEHVPCVGMHRRVLDQTAIRFAAGFYQGVAHGRTIQEAFDLGRNALRIHGHADGDAPRLLAAAGSADRPVLRAR</sequence>
<dbReference type="EMBL" id="JACHMN010000004">
    <property type="protein sequence ID" value="MBB5874668.1"/>
    <property type="molecule type" value="Genomic_DNA"/>
</dbReference>